<keyword evidence="3" id="KW-1185">Reference proteome</keyword>
<evidence type="ECO:0008006" key="4">
    <source>
        <dbReference type="Google" id="ProtNLM"/>
    </source>
</evidence>
<dbReference type="PANTHER" id="PTHR31569">
    <property type="entry name" value="SWIM-TYPE DOMAIN-CONTAINING PROTEIN"/>
    <property type="match status" value="1"/>
</dbReference>
<feature type="region of interest" description="Disordered" evidence="1">
    <location>
        <begin position="1"/>
        <end position="22"/>
    </location>
</feature>
<comment type="caution">
    <text evidence="2">The sequence shown here is derived from an EMBL/GenBank/DDBJ whole genome shotgun (WGS) entry which is preliminary data.</text>
</comment>
<protein>
    <recommendedName>
        <fullName evidence="4">FAR1 domain-containing protein</fullName>
    </recommendedName>
</protein>
<dbReference type="AlphaFoldDB" id="A0A420HIL9"/>
<accession>A0A420HIL9</accession>
<evidence type="ECO:0000256" key="1">
    <source>
        <dbReference type="SAM" id="MobiDB-lite"/>
    </source>
</evidence>
<sequence>MDALIDFPFSQSPLPEPLPTPLSTPLPPEAIYSSKEELYTSIQAWAAQHHYAFMTGRPKKINNGPRIKIFYNCDRYGSPPSDNHLQKHLQDRRRHTTTRKTNCQFSIVALQYTETQWEVRYRPGVEYSIHNHPPSQAISSHPAHRRLAQSEINQARSLHSTGVKPGQAITYI</sequence>
<dbReference type="Proteomes" id="UP000286134">
    <property type="component" value="Unassembled WGS sequence"/>
</dbReference>
<name>A0A420HIL9_9PEZI</name>
<gene>
    <name evidence="2" type="ORF">OnM2_075019</name>
</gene>
<evidence type="ECO:0000313" key="2">
    <source>
        <dbReference type="EMBL" id="RKF57253.1"/>
    </source>
</evidence>
<dbReference type="PANTHER" id="PTHR31569:SF4">
    <property type="entry name" value="SWIM-TYPE DOMAIN-CONTAINING PROTEIN"/>
    <property type="match status" value="1"/>
</dbReference>
<proteinExistence type="predicted"/>
<evidence type="ECO:0000313" key="3">
    <source>
        <dbReference type="Proteomes" id="UP000286134"/>
    </source>
</evidence>
<feature type="non-terminal residue" evidence="2">
    <location>
        <position position="172"/>
    </location>
</feature>
<reference evidence="2 3" key="1">
    <citation type="journal article" date="2018" name="BMC Genomics">
        <title>Comparative genome analyses reveal sequence features reflecting distinct modes of host-adaptation between dicot and monocot powdery mildew.</title>
        <authorList>
            <person name="Wu Y."/>
            <person name="Ma X."/>
            <person name="Pan Z."/>
            <person name="Kale S.D."/>
            <person name="Song Y."/>
            <person name="King H."/>
            <person name="Zhang Q."/>
            <person name="Presley C."/>
            <person name="Deng X."/>
            <person name="Wei C.I."/>
            <person name="Xiao S."/>
        </authorList>
    </citation>
    <scope>NUCLEOTIDE SEQUENCE [LARGE SCALE GENOMIC DNA]</scope>
    <source>
        <strain evidence="2">UMSG2</strain>
    </source>
</reference>
<dbReference type="OrthoDB" id="1421156at2759"/>
<dbReference type="EMBL" id="MCFK01007581">
    <property type="protein sequence ID" value="RKF57253.1"/>
    <property type="molecule type" value="Genomic_DNA"/>
</dbReference>
<dbReference type="InterPro" id="IPR052579">
    <property type="entry name" value="Zinc_finger_SWIM"/>
</dbReference>
<organism evidence="2 3">
    <name type="scientific">Erysiphe neolycopersici</name>
    <dbReference type="NCBI Taxonomy" id="212602"/>
    <lineage>
        <taxon>Eukaryota</taxon>
        <taxon>Fungi</taxon>
        <taxon>Dikarya</taxon>
        <taxon>Ascomycota</taxon>
        <taxon>Pezizomycotina</taxon>
        <taxon>Leotiomycetes</taxon>
        <taxon>Erysiphales</taxon>
        <taxon>Erysiphaceae</taxon>
        <taxon>Erysiphe</taxon>
    </lineage>
</organism>